<gene>
    <name evidence="15" type="ORF">AFUS01_LOCUS6729</name>
</gene>
<dbReference type="Proteomes" id="UP000708208">
    <property type="component" value="Unassembled WGS sequence"/>
</dbReference>
<evidence type="ECO:0000256" key="11">
    <source>
        <dbReference type="ARBA" id="ARBA00023303"/>
    </source>
</evidence>
<keyword evidence="5 13" id="KW-0812">Transmembrane</keyword>
<dbReference type="InterPro" id="IPR013099">
    <property type="entry name" value="K_chnl_dom"/>
</dbReference>
<dbReference type="OrthoDB" id="297496at2759"/>
<organism evidence="15 16">
    <name type="scientific">Allacma fusca</name>
    <dbReference type="NCBI Taxonomy" id="39272"/>
    <lineage>
        <taxon>Eukaryota</taxon>
        <taxon>Metazoa</taxon>
        <taxon>Ecdysozoa</taxon>
        <taxon>Arthropoda</taxon>
        <taxon>Hexapoda</taxon>
        <taxon>Collembola</taxon>
        <taxon>Symphypleona</taxon>
        <taxon>Sminthuridae</taxon>
        <taxon>Allacma</taxon>
    </lineage>
</organism>
<evidence type="ECO:0000256" key="7">
    <source>
        <dbReference type="ARBA" id="ARBA00022958"/>
    </source>
</evidence>
<evidence type="ECO:0000256" key="10">
    <source>
        <dbReference type="ARBA" id="ARBA00023136"/>
    </source>
</evidence>
<keyword evidence="11" id="KW-0407">Ion channel</keyword>
<dbReference type="GO" id="GO:0022841">
    <property type="term" value="F:potassium ion leak channel activity"/>
    <property type="evidence" value="ECO:0007669"/>
    <property type="project" value="TreeGrafter"/>
</dbReference>
<keyword evidence="7 12" id="KW-0630">Potassium</keyword>
<evidence type="ECO:0000256" key="12">
    <source>
        <dbReference type="PIRNR" id="PIRNR038061"/>
    </source>
</evidence>
<evidence type="ECO:0000256" key="13">
    <source>
        <dbReference type="SAM" id="Phobius"/>
    </source>
</evidence>
<dbReference type="PIRSF" id="PIRSF038061">
    <property type="entry name" value="K_channel_subfamily_K_type"/>
    <property type="match status" value="1"/>
</dbReference>
<evidence type="ECO:0000256" key="1">
    <source>
        <dbReference type="ARBA" id="ARBA00004141"/>
    </source>
</evidence>
<comment type="subcellular location">
    <subcellularLocation>
        <location evidence="1">Membrane</location>
        <topology evidence="1">Multi-pass membrane protein</topology>
    </subcellularLocation>
</comment>
<dbReference type="GO" id="GO:0030322">
    <property type="term" value="P:stabilization of membrane potential"/>
    <property type="evidence" value="ECO:0007669"/>
    <property type="project" value="TreeGrafter"/>
</dbReference>
<dbReference type="GO" id="GO:0005886">
    <property type="term" value="C:plasma membrane"/>
    <property type="evidence" value="ECO:0007669"/>
    <property type="project" value="TreeGrafter"/>
</dbReference>
<feature type="domain" description="Potassium channel" evidence="14">
    <location>
        <begin position="168"/>
        <end position="243"/>
    </location>
</feature>
<dbReference type="InterPro" id="IPR003092">
    <property type="entry name" value="2pore_dom_K_chnl_TASK"/>
</dbReference>
<keyword evidence="9 12" id="KW-0406">Ion transport</keyword>
<feature type="transmembrane region" description="Helical" evidence="13">
    <location>
        <begin position="9"/>
        <end position="26"/>
    </location>
</feature>
<keyword evidence="3 12" id="KW-0813">Transport</keyword>
<feature type="transmembrane region" description="Helical" evidence="13">
    <location>
        <begin position="78"/>
        <end position="96"/>
    </location>
</feature>
<keyword evidence="4 12" id="KW-0633">Potassium transport</keyword>
<evidence type="ECO:0000313" key="16">
    <source>
        <dbReference type="Proteomes" id="UP000708208"/>
    </source>
</evidence>
<comment type="caution">
    <text evidence="15">The sequence shown here is derived from an EMBL/GenBank/DDBJ whole genome shotgun (WGS) entry which is preliminary data.</text>
</comment>
<sequence>MKRQNIRTLSLVVTTFTYLLIGAAVFDSLESDTESKRKDTLKEMKVDLKIKYNISDTDYDWIEQMVIETTPHKAGPQWKFAGAFYFATVVLAMIGYGHSTPSTVAGKAFCMLYAAVGIPLGIVMFQSIGERLNKGASIIIKRLKSLLKFKKTEATELNLMMATGMLSSIIMTTGAAVFSRYEGWSYFDAFYYCFITLTTIGFGDYVALQNDHALQNQAGYMALSVVFILFGLAVVASSINILVLRFMTMQTEEMQREDTELGPVSQNVVTVDGEIMTPTGKLLLQAQEFKQSSDRVSVCSCTCYPRYVSTLEIIFKEFSTDLIKM</sequence>
<reference evidence="15" key="1">
    <citation type="submission" date="2021-06" db="EMBL/GenBank/DDBJ databases">
        <authorList>
            <person name="Hodson N. C."/>
            <person name="Mongue J. A."/>
            <person name="Jaron S. K."/>
        </authorList>
    </citation>
    <scope>NUCLEOTIDE SEQUENCE</scope>
</reference>
<evidence type="ECO:0000313" key="15">
    <source>
        <dbReference type="EMBL" id="CAG7717264.1"/>
    </source>
</evidence>
<evidence type="ECO:0000256" key="3">
    <source>
        <dbReference type="ARBA" id="ARBA00022448"/>
    </source>
</evidence>
<comment type="similarity">
    <text evidence="2">Belongs to the two pore domain potassium channel (TC 1.A.1.8) family.</text>
</comment>
<evidence type="ECO:0000256" key="6">
    <source>
        <dbReference type="ARBA" id="ARBA00022826"/>
    </source>
</evidence>
<keyword evidence="8 13" id="KW-1133">Transmembrane helix</keyword>
<protein>
    <recommendedName>
        <fullName evidence="14">Potassium channel domain-containing protein</fullName>
    </recommendedName>
</protein>
<evidence type="ECO:0000256" key="2">
    <source>
        <dbReference type="ARBA" id="ARBA00006666"/>
    </source>
</evidence>
<keyword evidence="10 12" id="KW-0472">Membrane</keyword>
<evidence type="ECO:0000256" key="5">
    <source>
        <dbReference type="ARBA" id="ARBA00022692"/>
    </source>
</evidence>
<evidence type="ECO:0000256" key="4">
    <source>
        <dbReference type="ARBA" id="ARBA00022538"/>
    </source>
</evidence>
<dbReference type="EMBL" id="CAJVCH010044301">
    <property type="protein sequence ID" value="CAG7717264.1"/>
    <property type="molecule type" value="Genomic_DNA"/>
</dbReference>
<dbReference type="InterPro" id="IPR003280">
    <property type="entry name" value="2pore_dom_K_chnl"/>
</dbReference>
<dbReference type="GO" id="GO:0015271">
    <property type="term" value="F:outward rectifier potassium channel activity"/>
    <property type="evidence" value="ECO:0007669"/>
    <property type="project" value="TreeGrafter"/>
</dbReference>
<proteinExistence type="inferred from homology"/>
<feature type="transmembrane region" description="Helical" evidence="13">
    <location>
        <begin position="157"/>
        <end position="178"/>
    </location>
</feature>
<keyword evidence="16" id="KW-1185">Reference proteome</keyword>
<evidence type="ECO:0000256" key="8">
    <source>
        <dbReference type="ARBA" id="ARBA00022989"/>
    </source>
</evidence>
<feature type="domain" description="Potassium channel" evidence="14">
    <location>
        <begin position="76"/>
        <end position="132"/>
    </location>
</feature>
<feature type="transmembrane region" description="Helical" evidence="13">
    <location>
        <begin position="220"/>
        <end position="244"/>
    </location>
</feature>
<dbReference type="Pfam" id="PF07885">
    <property type="entry name" value="Ion_trans_2"/>
    <property type="match status" value="2"/>
</dbReference>
<keyword evidence="6 12" id="KW-0631">Potassium channel</keyword>
<accession>A0A8J2K034</accession>
<feature type="transmembrane region" description="Helical" evidence="13">
    <location>
        <begin position="190"/>
        <end position="208"/>
    </location>
</feature>
<dbReference type="AlphaFoldDB" id="A0A8J2K034"/>
<evidence type="ECO:0000259" key="14">
    <source>
        <dbReference type="Pfam" id="PF07885"/>
    </source>
</evidence>
<dbReference type="FunFam" id="1.10.287.70:FF:000090">
    <property type="entry name" value="two pore potassium channel protein sup-9"/>
    <property type="match status" value="1"/>
</dbReference>
<dbReference type="PANTHER" id="PTHR11003">
    <property type="entry name" value="POTASSIUM CHANNEL, SUBFAMILY K"/>
    <property type="match status" value="1"/>
</dbReference>
<dbReference type="PANTHER" id="PTHR11003:SF291">
    <property type="entry name" value="IP11374P"/>
    <property type="match status" value="1"/>
</dbReference>
<name>A0A8J2K034_9HEXA</name>
<evidence type="ECO:0000256" key="9">
    <source>
        <dbReference type="ARBA" id="ARBA00023065"/>
    </source>
</evidence>
<feature type="transmembrane region" description="Helical" evidence="13">
    <location>
        <begin position="108"/>
        <end position="128"/>
    </location>
</feature>